<dbReference type="SUPFAM" id="SSF81383">
    <property type="entry name" value="F-box domain"/>
    <property type="match status" value="1"/>
</dbReference>
<name>A0A2N9FX08_FAGSY</name>
<dbReference type="PROSITE" id="PS50181">
    <property type="entry name" value="FBOX"/>
    <property type="match status" value="1"/>
</dbReference>
<accession>A0A2N9FX08</accession>
<evidence type="ECO:0000259" key="1">
    <source>
        <dbReference type="PROSITE" id="PS50181"/>
    </source>
</evidence>
<dbReference type="AlphaFoldDB" id="A0A2N9FX08"/>
<feature type="domain" description="F-box" evidence="1">
    <location>
        <begin position="21"/>
        <end position="67"/>
    </location>
</feature>
<dbReference type="InterPro" id="IPR001810">
    <property type="entry name" value="F-box_dom"/>
</dbReference>
<dbReference type="PANTHER" id="PTHR31482">
    <property type="entry name" value="ESTS AU081301(E20138)"/>
    <property type="match status" value="1"/>
</dbReference>
<dbReference type="SMART" id="SM00256">
    <property type="entry name" value="FBOX"/>
    <property type="match status" value="1"/>
</dbReference>
<reference evidence="2" key="1">
    <citation type="submission" date="2018-02" db="EMBL/GenBank/DDBJ databases">
        <authorList>
            <person name="Cohen D.B."/>
            <person name="Kent A.D."/>
        </authorList>
    </citation>
    <scope>NUCLEOTIDE SEQUENCE</scope>
</reference>
<dbReference type="Pfam" id="PF00646">
    <property type="entry name" value="F-box"/>
    <property type="match status" value="1"/>
</dbReference>
<dbReference type="EMBL" id="OIVN01001258">
    <property type="protein sequence ID" value="SPC91832.1"/>
    <property type="molecule type" value="Genomic_DNA"/>
</dbReference>
<evidence type="ECO:0000313" key="2">
    <source>
        <dbReference type="EMBL" id="SPC91832.1"/>
    </source>
</evidence>
<dbReference type="PANTHER" id="PTHR31482:SF2">
    <property type="entry name" value="F-BOX DOMAIN-CONTAINING PROTEIN"/>
    <property type="match status" value="1"/>
</dbReference>
<organism evidence="2">
    <name type="scientific">Fagus sylvatica</name>
    <name type="common">Beechnut</name>
    <dbReference type="NCBI Taxonomy" id="28930"/>
    <lineage>
        <taxon>Eukaryota</taxon>
        <taxon>Viridiplantae</taxon>
        <taxon>Streptophyta</taxon>
        <taxon>Embryophyta</taxon>
        <taxon>Tracheophyta</taxon>
        <taxon>Spermatophyta</taxon>
        <taxon>Magnoliopsida</taxon>
        <taxon>eudicotyledons</taxon>
        <taxon>Gunneridae</taxon>
        <taxon>Pentapetalae</taxon>
        <taxon>rosids</taxon>
        <taxon>fabids</taxon>
        <taxon>Fagales</taxon>
        <taxon>Fagaceae</taxon>
        <taxon>Fagus</taxon>
    </lineage>
</organism>
<gene>
    <name evidence="2" type="ORF">FSB_LOCUS19714</name>
</gene>
<dbReference type="InterPro" id="IPR036047">
    <property type="entry name" value="F-box-like_dom_sf"/>
</dbReference>
<protein>
    <recommendedName>
        <fullName evidence="1">F-box domain-containing protein</fullName>
    </recommendedName>
</protein>
<dbReference type="Gene3D" id="1.20.1280.50">
    <property type="match status" value="1"/>
</dbReference>
<sequence length="332" mass="38254">MSLIKKSLSSKVENVEDETAEMSVLDLPELALECILERLPPAALCSMAGVCTSLRERCKSDHLWEKHMKQKWGRVIGVAAYRGWQCPVASKTDSNNLKQGKQKGLIRLLSLSWPIAWFRSKVDDCSKQRSSLPVDSIMACYLALETGRFWFPAQVYNRENGHVGFMLSCYDAELSYDPRTDTFQARYPPHGRRAIAIENAVPWERLRAQPVDTSPHNLYISDSLNELCPGDHIEIQWRRNKEFPYGWWYGVVGHLESCDGNENYCRCHTSDAVVLEFNQYTPGSRWRHTTINRKDHREEGNEADGFYGGIRKLKNEHEISTWKKLWPTEALE</sequence>
<proteinExistence type="predicted"/>